<feature type="compositionally biased region" description="Low complexity" evidence="1">
    <location>
        <begin position="132"/>
        <end position="147"/>
    </location>
</feature>
<evidence type="ECO:0000313" key="4">
    <source>
        <dbReference type="EMBL" id="MBK1726982.1"/>
    </source>
</evidence>
<dbReference type="NCBIfam" id="TIGR03505">
    <property type="entry name" value="FimV_core"/>
    <property type="match status" value="1"/>
</dbReference>
<feature type="non-terminal residue" evidence="4">
    <location>
        <position position="241"/>
    </location>
</feature>
<dbReference type="InterPro" id="IPR057840">
    <property type="entry name" value="FimV_N"/>
</dbReference>
<dbReference type="InterPro" id="IPR020012">
    <property type="entry name" value="LysM_FimV"/>
</dbReference>
<evidence type="ECO:0000313" key="5">
    <source>
        <dbReference type="Proteomes" id="UP000738126"/>
    </source>
</evidence>
<feature type="chain" id="PRO_5045047894" description="FimV N-terminal domain-containing protein" evidence="2">
    <location>
        <begin position="23"/>
        <end position="241"/>
    </location>
</feature>
<evidence type="ECO:0000256" key="1">
    <source>
        <dbReference type="SAM" id="MobiDB-lite"/>
    </source>
</evidence>
<keyword evidence="5" id="KW-1185">Reference proteome</keyword>
<dbReference type="InterPro" id="IPR018392">
    <property type="entry name" value="LysM"/>
</dbReference>
<proteinExistence type="predicted"/>
<name>A0ABS1E778_9GAMM</name>
<feature type="region of interest" description="Disordered" evidence="1">
    <location>
        <begin position="132"/>
        <end position="163"/>
    </location>
</feature>
<dbReference type="CDD" id="cd00118">
    <property type="entry name" value="LysM"/>
    <property type="match status" value="1"/>
</dbReference>
<comment type="caution">
    <text evidence="4">The sequence shown here is derived from an EMBL/GenBank/DDBJ whole genome shotgun (WGS) entry which is preliminary data.</text>
</comment>
<evidence type="ECO:0000259" key="3">
    <source>
        <dbReference type="Pfam" id="PF25800"/>
    </source>
</evidence>
<protein>
    <recommendedName>
        <fullName evidence="3">FimV N-terminal domain-containing protein</fullName>
    </recommendedName>
</protein>
<feature type="domain" description="FimV N-terminal" evidence="3">
    <location>
        <begin position="25"/>
        <end position="132"/>
    </location>
</feature>
<gene>
    <name evidence="4" type="ORF">CKO13_08095</name>
</gene>
<organism evidence="4 5">
    <name type="scientific">Halorhodospira neutriphila</name>
    <dbReference type="NCBI Taxonomy" id="168379"/>
    <lineage>
        <taxon>Bacteria</taxon>
        <taxon>Pseudomonadati</taxon>
        <taxon>Pseudomonadota</taxon>
        <taxon>Gammaproteobacteria</taxon>
        <taxon>Chromatiales</taxon>
        <taxon>Ectothiorhodospiraceae</taxon>
        <taxon>Halorhodospira</taxon>
    </lineage>
</organism>
<evidence type="ECO:0000256" key="2">
    <source>
        <dbReference type="SAM" id="SignalP"/>
    </source>
</evidence>
<keyword evidence="2" id="KW-0732">Signal</keyword>
<reference evidence="4 5" key="1">
    <citation type="journal article" date="2020" name="Microorganisms">
        <title>Osmotic Adaptation and Compatible Solute Biosynthesis of Phototrophic Bacteria as Revealed from Genome Analyses.</title>
        <authorList>
            <person name="Imhoff J.F."/>
            <person name="Rahn T."/>
            <person name="Kunzel S."/>
            <person name="Keller A."/>
            <person name="Neulinger S.C."/>
        </authorList>
    </citation>
    <scope>NUCLEOTIDE SEQUENCE [LARGE SCALE GENOMIC DNA]</scope>
    <source>
        <strain evidence="4 5">DSM 15116</strain>
    </source>
</reference>
<dbReference type="Pfam" id="PF25800">
    <property type="entry name" value="FimV_N"/>
    <property type="match status" value="1"/>
</dbReference>
<dbReference type="Proteomes" id="UP000738126">
    <property type="component" value="Unassembled WGS sequence"/>
</dbReference>
<dbReference type="EMBL" id="NRSH01000086">
    <property type="protein sequence ID" value="MBK1726982.1"/>
    <property type="molecule type" value="Genomic_DNA"/>
</dbReference>
<dbReference type="RefSeq" id="WP_338034610.1">
    <property type="nucleotide sequence ID" value="NZ_NRSH01000086.1"/>
</dbReference>
<accession>A0ABS1E778</accession>
<feature type="signal peptide" evidence="2">
    <location>
        <begin position="1"/>
        <end position="22"/>
    </location>
</feature>
<sequence>MHKAIRALAGLAGLAAATAASGLDLELGTIEPRSSAGEPVSARIPLRGVTGEELSRLEVGLAPRPVFERAGIARQPELSRLSFEIVAEGEGAPYIAVRSDEPIDRPLLDFIVEVDWPQGSLVREHTLLLEEPASAGAAPAPPAGRAGAAERGEPAQRYGPVGDGETLWSIAERYRPDESVTIAQTMLAIKALNPEAFYEDNVNSLLRGARLELPSKAQIERLSAAQAQAAYERQLAAWVPP</sequence>